<gene>
    <name evidence="3" type="ORF">MSIBF_A2190011</name>
</gene>
<evidence type="ECO:0000313" key="3">
    <source>
        <dbReference type="EMBL" id="CEG12370.1"/>
    </source>
</evidence>
<accession>A0A098EBG6</accession>
<keyword evidence="1" id="KW-0175">Coiled coil</keyword>
<dbReference type="EMBL" id="CCXY01000134">
    <property type="protein sequence ID" value="CEG12370.1"/>
    <property type="molecule type" value="Genomic_DNA"/>
</dbReference>
<evidence type="ECO:0000256" key="1">
    <source>
        <dbReference type="SAM" id="Coils"/>
    </source>
</evidence>
<proteinExistence type="predicted"/>
<feature type="region of interest" description="Disordered" evidence="2">
    <location>
        <begin position="111"/>
        <end position="142"/>
    </location>
</feature>
<sequence length="250" mass="29645">MAETDKHAEKNKVICVNVNEETQRLLSSLKNKSEFIREAVKDKFIYEKFREEYTNLKGEIERSRTENEELKSENEKIKTERKQYEKKIKELTKIKEEYEKEEYKRYIERQKQEKEENKAPLIVAEKPKEVNEEKKPEKAELPKISEKNELMLKQGKTTLESDIINVAKEEIAAVNEKPEELRKENEKEKEAENKKIPESDIIKGAKEIYNKYKKYGKSAIKITEKYLQKRGINDTGKINEIIEDAVKNSR</sequence>
<organism evidence="3">
    <name type="scientific">groundwater metagenome</name>
    <dbReference type="NCBI Taxonomy" id="717931"/>
    <lineage>
        <taxon>unclassified sequences</taxon>
        <taxon>metagenomes</taxon>
        <taxon>ecological metagenomes</taxon>
    </lineage>
</organism>
<feature type="coiled-coil region" evidence="1">
    <location>
        <begin position="19"/>
        <end position="104"/>
    </location>
</feature>
<dbReference type="AlphaFoldDB" id="A0A098EBG6"/>
<evidence type="ECO:0000256" key="2">
    <source>
        <dbReference type="SAM" id="MobiDB-lite"/>
    </source>
</evidence>
<name>A0A098EBG6_9ZZZZ</name>
<feature type="coiled-coil region" evidence="1">
    <location>
        <begin position="164"/>
        <end position="194"/>
    </location>
</feature>
<protein>
    <submittedName>
        <fullName evidence="3">Uncharacterized protein</fullName>
    </submittedName>
</protein>
<feature type="compositionally biased region" description="Basic and acidic residues" evidence="2">
    <location>
        <begin position="125"/>
        <end position="142"/>
    </location>
</feature>
<reference evidence="3" key="1">
    <citation type="submission" date="2014-09" db="EMBL/GenBank/DDBJ databases">
        <authorList>
            <person name="Probst J Alexander"/>
        </authorList>
    </citation>
    <scope>NUCLEOTIDE SEQUENCE</scope>
</reference>